<proteinExistence type="predicted"/>
<feature type="compositionally biased region" description="Basic and acidic residues" evidence="1">
    <location>
        <begin position="37"/>
        <end position="46"/>
    </location>
</feature>
<feature type="compositionally biased region" description="Polar residues" evidence="1">
    <location>
        <begin position="239"/>
        <end position="253"/>
    </location>
</feature>
<gene>
    <name evidence="2" type="ORF">CcCBS67573_g04318</name>
</gene>
<dbReference type="GO" id="GO:0010972">
    <property type="term" value="P:negative regulation of G2/M transition of mitotic cell cycle"/>
    <property type="evidence" value="ECO:0007669"/>
    <property type="project" value="TreeGrafter"/>
</dbReference>
<feature type="compositionally biased region" description="Low complexity" evidence="1">
    <location>
        <begin position="412"/>
        <end position="426"/>
    </location>
</feature>
<dbReference type="GO" id="GO:0032153">
    <property type="term" value="C:cell division site"/>
    <property type="evidence" value="ECO:0007669"/>
    <property type="project" value="TreeGrafter"/>
</dbReference>
<feature type="region of interest" description="Disordered" evidence="1">
    <location>
        <begin position="1"/>
        <end position="57"/>
    </location>
</feature>
<dbReference type="OrthoDB" id="2148946at2759"/>
<feature type="region of interest" description="Disordered" evidence="1">
    <location>
        <begin position="410"/>
        <end position="434"/>
    </location>
</feature>
<feature type="compositionally biased region" description="Polar residues" evidence="1">
    <location>
        <begin position="73"/>
        <end position="84"/>
    </location>
</feature>
<protein>
    <submittedName>
        <fullName evidence="2">Uncharacterized protein</fullName>
    </submittedName>
</protein>
<dbReference type="AlphaFoldDB" id="A0A507FDS5"/>
<feature type="region of interest" description="Disordered" evidence="1">
    <location>
        <begin position="213"/>
        <end position="253"/>
    </location>
</feature>
<sequence>MNAGLSVVVDESACEEIEEDEMELGLSTSTAELMRTTSEKKHRDSAMSRTRSGSGAWGGSGSAFFRSVASIATPRSNDTSTSGSPVVERRASNRSSKGPTANPNPITHGSGSAFHQLDTVRASNASLSPFSYAAVVRSSSNSSTKSKNQHLNPSLMSSASMKVKQVNSINSSHVILSPSVKASSVSRNHQDYNLDSTSSDLDMNISNICRSSSATSNMSDVSTQSTPQYVLRSKPPTNPRFSTCSSKMSAKKQSSNMKSSILSMTTNGNTGAARPSVGSTARDPPFRDDSGNYNWSHNSIAPLAKRVSALSLALSVASPSHFTDAQFDSLQTALRAAGSDLGVPMDAKDIFLRISTARSNIMYIGNHPGSVKYLDNKLCDLSAVNLEKQDAFIIKKKGFRKMRHNIRAIFETDSTSSTPSPSPDTSANIIPPPPPPKVDPQDLNLALHYHQAGDLQLSAYYLKKAASDETGNPLTLYLLGLIRRHGWGIAEDKKQAFLDLLQACERMLVTIPTLYDLKRSGGIFGHGEKLSFMSHGPSKYKLLSPLSAESIISVASSNVMSLGCLSMNSVAPGAQSRLSACKRPSKSGRITSYGDLLKDEFGFDEAMAILPLPLFEIAVCFHHGWGIPKSLPAAIYFYTAAAALGDPDAMYELGFLYLKKAQSSRWGGSRKGKKGGGRDPERMEAAKWLRAAHLAGRSVVGESWIFKAKWGGVK</sequence>
<evidence type="ECO:0000313" key="3">
    <source>
        <dbReference type="Proteomes" id="UP000320333"/>
    </source>
</evidence>
<dbReference type="STRING" id="246404.A0A507FDS5"/>
<dbReference type="SUPFAM" id="SSF81901">
    <property type="entry name" value="HCP-like"/>
    <property type="match status" value="2"/>
</dbReference>
<dbReference type="SMART" id="SM00671">
    <property type="entry name" value="SEL1"/>
    <property type="match status" value="3"/>
</dbReference>
<dbReference type="Proteomes" id="UP000320333">
    <property type="component" value="Unassembled WGS sequence"/>
</dbReference>
<dbReference type="PANTHER" id="PTHR43628:SF1">
    <property type="entry name" value="CHITIN SYNTHASE REGULATORY FACTOR 2-RELATED"/>
    <property type="match status" value="1"/>
</dbReference>
<name>A0A507FDS5_9FUNG</name>
<organism evidence="2 3">
    <name type="scientific">Chytriomyces confervae</name>
    <dbReference type="NCBI Taxonomy" id="246404"/>
    <lineage>
        <taxon>Eukaryota</taxon>
        <taxon>Fungi</taxon>
        <taxon>Fungi incertae sedis</taxon>
        <taxon>Chytridiomycota</taxon>
        <taxon>Chytridiomycota incertae sedis</taxon>
        <taxon>Chytridiomycetes</taxon>
        <taxon>Chytridiales</taxon>
        <taxon>Chytriomycetaceae</taxon>
        <taxon>Chytriomyces</taxon>
    </lineage>
</organism>
<evidence type="ECO:0000313" key="2">
    <source>
        <dbReference type="EMBL" id="TPX74403.1"/>
    </source>
</evidence>
<feature type="region of interest" description="Disordered" evidence="1">
    <location>
        <begin position="73"/>
        <end position="112"/>
    </location>
</feature>
<keyword evidence="3" id="KW-1185">Reference proteome</keyword>
<feature type="compositionally biased region" description="Acidic residues" evidence="1">
    <location>
        <begin position="12"/>
        <end position="23"/>
    </location>
</feature>
<dbReference type="Gene3D" id="1.25.40.10">
    <property type="entry name" value="Tetratricopeptide repeat domain"/>
    <property type="match status" value="1"/>
</dbReference>
<dbReference type="InterPro" id="IPR052945">
    <property type="entry name" value="Mitotic_Regulator"/>
</dbReference>
<accession>A0A507FDS5</accession>
<dbReference type="PANTHER" id="PTHR43628">
    <property type="entry name" value="ACTIVATOR OF C KINASE PROTEIN 1-RELATED"/>
    <property type="match status" value="1"/>
</dbReference>
<dbReference type="InterPro" id="IPR011990">
    <property type="entry name" value="TPR-like_helical_dom_sf"/>
</dbReference>
<evidence type="ECO:0000256" key="1">
    <source>
        <dbReference type="SAM" id="MobiDB-lite"/>
    </source>
</evidence>
<dbReference type="EMBL" id="QEAP01000127">
    <property type="protein sequence ID" value="TPX74403.1"/>
    <property type="molecule type" value="Genomic_DNA"/>
</dbReference>
<reference evidence="2 3" key="1">
    <citation type="journal article" date="2019" name="Sci. Rep.">
        <title>Comparative genomics of chytrid fungi reveal insights into the obligate biotrophic and pathogenic lifestyle of Synchytrium endobioticum.</title>
        <authorList>
            <person name="van de Vossenberg B.T.L.H."/>
            <person name="Warris S."/>
            <person name="Nguyen H.D.T."/>
            <person name="van Gent-Pelzer M.P.E."/>
            <person name="Joly D.L."/>
            <person name="van de Geest H.C."/>
            <person name="Bonants P.J.M."/>
            <person name="Smith D.S."/>
            <person name="Levesque C.A."/>
            <person name="van der Lee T.A.J."/>
        </authorList>
    </citation>
    <scope>NUCLEOTIDE SEQUENCE [LARGE SCALE GENOMIC DNA]</scope>
    <source>
        <strain evidence="2 3">CBS 675.73</strain>
    </source>
</reference>
<comment type="caution">
    <text evidence="2">The sequence shown here is derived from an EMBL/GenBank/DDBJ whole genome shotgun (WGS) entry which is preliminary data.</text>
</comment>
<feature type="compositionally biased region" description="Polar residues" evidence="1">
    <location>
        <begin position="93"/>
        <end position="110"/>
    </location>
</feature>
<dbReference type="InterPro" id="IPR006597">
    <property type="entry name" value="Sel1-like"/>
</dbReference>
<feature type="compositionally biased region" description="Polar residues" evidence="1">
    <location>
        <begin position="213"/>
        <end position="228"/>
    </location>
</feature>